<keyword evidence="1" id="KW-0812">Transmembrane</keyword>
<evidence type="ECO:0000313" key="5">
    <source>
        <dbReference type="Proteomes" id="UP000198670"/>
    </source>
</evidence>
<dbReference type="Proteomes" id="UP000198670">
    <property type="component" value="Unassembled WGS sequence"/>
</dbReference>
<dbReference type="InterPro" id="IPR006860">
    <property type="entry name" value="FecR"/>
</dbReference>
<keyword evidence="1" id="KW-1133">Transmembrane helix</keyword>
<dbReference type="RefSeq" id="WP_090628942.1">
    <property type="nucleotide sequence ID" value="NZ_FOQO01000009.1"/>
</dbReference>
<dbReference type="OrthoDB" id="649666at2"/>
<proteinExistence type="predicted"/>
<dbReference type="GO" id="GO:0016989">
    <property type="term" value="F:sigma factor antagonist activity"/>
    <property type="evidence" value="ECO:0007669"/>
    <property type="project" value="TreeGrafter"/>
</dbReference>
<dbReference type="PANTHER" id="PTHR30273:SF2">
    <property type="entry name" value="PROTEIN FECR"/>
    <property type="match status" value="1"/>
</dbReference>
<evidence type="ECO:0000259" key="3">
    <source>
        <dbReference type="Pfam" id="PF16344"/>
    </source>
</evidence>
<dbReference type="Gene3D" id="3.55.50.30">
    <property type="match status" value="1"/>
</dbReference>
<feature type="domain" description="FecR protein" evidence="2">
    <location>
        <begin position="171"/>
        <end position="265"/>
    </location>
</feature>
<dbReference type="STRING" id="1477437.SAMN05444682_10924"/>
<evidence type="ECO:0000256" key="1">
    <source>
        <dbReference type="SAM" id="Phobius"/>
    </source>
</evidence>
<evidence type="ECO:0000259" key="2">
    <source>
        <dbReference type="Pfam" id="PF04773"/>
    </source>
</evidence>
<name>A0A1I3QKU1_9SPHI</name>
<dbReference type="EMBL" id="FOQO01000009">
    <property type="protein sequence ID" value="SFJ34375.1"/>
    <property type="molecule type" value="Genomic_DNA"/>
</dbReference>
<organism evidence="4 5">
    <name type="scientific">Parapedobacter indicus</name>
    <dbReference type="NCBI Taxonomy" id="1477437"/>
    <lineage>
        <taxon>Bacteria</taxon>
        <taxon>Pseudomonadati</taxon>
        <taxon>Bacteroidota</taxon>
        <taxon>Sphingobacteriia</taxon>
        <taxon>Sphingobacteriales</taxon>
        <taxon>Sphingobacteriaceae</taxon>
        <taxon>Parapedobacter</taxon>
    </lineage>
</organism>
<dbReference type="InterPro" id="IPR032508">
    <property type="entry name" value="FecR_C"/>
</dbReference>
<dbReference type="PIRSF" id="PIRSF018266">
    <property type="entry name" value="FecR"/>
    <property type="match status" value="1"/>
</dbReference>
<dbReference type="Pfam" id="PF16344">
    <property type="entry name" value="FecR_C"/>
    <property type="match status" value="1"/>
</dbReference>
<protein>
    <submittedName>
        <fullName evidence="4">FecR family protein</fullName>
    </submittedName>
</protein>
<evidence type="ECO:0000313" key="4">
    <source>
        <dbReference type="EMBL" id="SFJ34375.1"/>
    </source>
</evidence>
<dbReference type="InterPro" id="IPR012373">
    <property type="entry name" value="Ferrdict_sens_TM"/>
</dbReference>
<dbReference type="FunFam" id="2.60.120.1440:FF:000001">
    <property type="entry name" value="Putative anti-sigma factor"/>
    <property type="match status" value="1"/>
</dbReference>
<keyword evidence="5" id="KW-1185">Reference proteome</keyword>
<dbReference type="AlphaFoldDB" id="A0A1I3QKU1"/>
<gene>
    <name evidence="4" type="ORF">SAMN05444682_10924</name>
</gene>
<feature type="transmembrane region" description="Helical" evidence="1">
    <location>
        <begin position="76"/>
        <end position="96"/>
    </location>
</feature>
<keyword evidence="1" id="KW-0472">Membrane</keyword>
<feature type="domain" description="Protein FecR C-terminal" evidence="3">
    <location>
        <begin position="311"/>
        <end position="375"/>
    </location>
</feature>
<sequence length="381" mass="42299">MEKEQVKALLARYADGKCTAEEATQVEAWYRRIAKQQGDSLVDADYAHLYAQAHERLIQSISDSQLPDVAKKNWHWPFYAAAAVLLATLSIVYFFLPEPADPVQTITTSPILPGGNYATLTVAGGQSLQLDSNQSGISVDGERIVYTDNQPIEKAILRMDNFNDVSVPLELTTPKGGTYQVTLADGTIVWLNAASTLKYPSRFTDKERVVEILGEGYFAVAKDSKKPFIVKAAGQVVEVLGTEFNISAYDDEPAVKTTLVNGSVRVKPMSFSHGNTQLIPGEQSILTNTGTLTVAKVDTYAETAWKNGLMSLTNVPFDVLMRQLSRWYKIDIKYKGNLSHIRFEGEVTRDVTLEDLLDFFKDSGLLFEITNNRTLIVKEKK</sequence>
<reference evidence="4 5" key="1">
    <citation type="submission" date="2016-10" db="EMBL/GenBank/DDBJ databases">
        <authorList>
            <person name="de Groot N.N."/>
        </authorList>
    </citation>
    <scope>NUCLEOTIDE SEQUENCE [LARGE SCALE GENOMIC DNA]</scope>
    <source>
        <strain evidence="4 5">RK1</strain>
    </source>
</reference>
<dbReference type="Pfam" id="PF04773">
    <property type="entry name" value="FecR"/>
    <property type="match status" value="1"/>
</dbReference>
<dbReference type="Gene3D" id="2.60.120.1440">
    <property type="match status" value="1"/>
</dbReference>
<accession>A0A1I3QKU1</accession>
<dbReference type="PANTHER" id="PTHR30273">
    <property type="entry name" value="PERIPLASMIC SIGNAL SENSOR AND SIGMA FACTOR ACTIVATOR FECR-RELATED"/>
    <property type="match status" value="1"/>
</dbReference>